<dbReference type="Pfam" id="PF09739">
    <property type="entry name" value="MCM_bind"/>
    <property type="match status" value="1"/>
</dbReference>
<dbReference type="EMBL" id="JH993098">
    <property type="protein sequence ID" value="EKX35041.1"/>
    <property type="molecule type" value="Genomic_DNA"/>
</dbReference>
<sequence>MKERSIACPLFLFLLLSSAGIECSISSTFEEIRRPHAVVQRLFEQASQAGTVRGDFGVVEHFEKTLEGKWDQVPLLNDAKNVEEIGDGVLVRFRGMIQNIMNIEFYVKSVKIKEERTGEVKQVSCKYKDSFPSNMLEIPDVSDSRTARKLGERTPCICFPIPGETDWVKKAFSACAPPLPLRFEEEEVETKEKTSGKRTFEPGEETGTVDAGEETKGDGAEEVKRQEEALIQQEENNSSSIASNRTLKPTKMFVLRAGNQSSVLFPEGFSEEQARELVSTELARHPDWKIEVASPEDVEDAHKFIPTVQTEAEIMRRYQKFPDERKKGEKRKKKDELRWAFGHDQFGSKSAENGEFNPGQQYLMKLYDIDRKHIDILQVAEFVGILSFDAVGTVFKDDIKEAYNEIPDEIFSLNMVPTSFPRRRRRFCFIR</sequence>
<keyword evidence="4" id="KW-0732">Signal</keyword>
<dbReference type="KEGG" id="gtt:GUITHDRAFT_146794"/>
<dbReference type="Proteomes" id="UP000011087">
    <property type="component" value="Unassembled WGS sequence"/>
</dbReference>
<dbReference type="EnsemblProtists" id="EKX35041">
    <property type="protein sequence ID" value="EKX35041"/>
    <property type="gene ID" value="GUITHDRAFT_146794"/>
</dbReference>
<name>L1IFK4_GUITC</name>
<evidence type="ECO:0000313" key="7">
    <source>
        <dbReference type="Proteomes" id="UP000011087"/>
    </source>
</evidence>
<dbReference type="HOGENOM" id="CLU_636874_0_0_1"/>
<gene>
    <name evidence="5" type="ORF">GUITHDRAFT_146794</name>
</gene>
<dbReference type="PaxDb" id="55529-EKX35041"/>
<proteinExistence type="predicted"/>
<evidence type="ECO:0000256" key="1">
    <source>
        <dbReference type="ARBA" id="ARBA00004123"/>
    </source>
</evidence>
<keyword evidence="2" id="KW-0539">Nucleus</keyword>
<dbReference type="STRING" id="905079.L1IFK4"/>
<dbReference type="GO" id="GO:0003682">
    <property type="term" value="F:chromatin binding"/>
    <property type="evidence" value="ECO:0007669"/>
    <property type="project" value="TreeGrafter"/>
</dbReference>
<dbReference type="GO" id="GO:0005634">
    <property type="term" value="C:nucleus"/>
    <property type="evidence" value="ECO:0007669"/>
    <property type="project" value="UniProtKB-SubCell"/>
</dbReference>
<comment type="subcellular location">
    <subcellularLocation>
        <location evidence="1">Nucleus</location>
    </subcellularLocation>
</comment>
<accession>L1IFK4</accession>
<protein>
    <submittedName>
        <fullName evidence="5 6">Uncharacterized protein</fullName>
    </submittedName>
</protein>
<dbReference type="RefSeq" id="XP_005822021.1">
    <property type="nucleotide sequence ID" value="XM_005821964.1"/>
</dbReference>
<reference evidence="6" key="3">
    <citation type="submission" date="2016-03" db="UniProtKB">
        <authorList>
            <consortium name="EnsemblProtists"/>
        </authorList>
    </citation>
    <scope>IDENTIFICATION</scope>
</reference>
<reference evidence="7" key="2">
    <citation type="submission" date="2012-11" db="EMBL/GenBank/DDBJ databases">
        <authorList>
            <person name="Kuo A."/>
            <person name="Curtis B.A."/>
            <person name="Tanifuji G."/>
            <person name="Burki F."/>
            <person name="Gruber A."/>
            <person name="Irimia M."/>
            <person name="Maruyama S."/>
            <person name="Arias M.C."/>
            <person name="Ball S.G."/>
            <person name="Gile G.H."/>
            <person name="Hirakawa Y."/>
            <person name="Hopkins J.F."/>
            <person name="Rensing S.A."/>
            <person name="Schmutz J."/>
            <person name="Symeonidi A."/>
            <person name="Elias M."/>
            <person name="Eveleigh R.J."/>
            <person name="Herman E.K."/>
            <person name="Klute M.J."/>
            <person name="Nakayama T."/>
            <person name="Obornik M."/>
            <person name="Reyes-Prieto A."/>
            <person name="Armbrust E.V."/>
            <person name="Aves S.J."/>
            <person name="Beiko R.G."/>
            <person name="Coutinho P."/>
            <person name="Dacks J.B."/>
            <person name="Durnford D.G."/>
            <person name="Fast N.M."/>
            <person name="Green B.R."/>
            <person name="Grisdale C."/>
            <person name="Hempe F."/>
            <person name="Henrissat B."/>
            <person name="Hoppner M.P."/>
            <person name="Ishida K.-I."/>
            <person name="Kim E."/>
            <person name="Koreny L."/>
            <person name="Kroth P.G."/>
            <person name="Liu Y."/>
            <person name="Malik S.-B."/>
            <person name="Maier U.G."/>
            <person name="McRose D."/>
            <person name="Mock T."/>
            <person name="Neilson J.A."/>
            <person name="Onodera N.T."/>
            <person name="Poole A.M."/>
            <person name="Pritham E.J."/>
            <person name="Richards T.A."/>
            <person name="Rocap G."/>
            <person name="Roy S.W."/>
            <person name="Sarai C."/>
            <person name="Schaack S."/>
            <person name="Shirato S."/>
            <person name="Slamovits C.H."/>
            <person name="Spencer D.F."/>
            <person name="Suzuki S."/>
            <person name="Worden A.Z."/>
            <person name="Zauner S."/>
            <person name="Barry K."/>
            <person name="Bell C."/>
            <person name="Bharti A.K."/>
            <person name="Crow J.A."/>
            <person name="Grimwood J."/>
            <person name="Kramer R."/>
            <person name="Lindquist E."/>
            <person name="Lucas S."/>
            <person name="Salamov A."/>
            <person name="McFadden G.I."/>
            <person name="Lane C.E."/>
            <person name="Keeling P.J."/>
            <person name="Gray M.W."/>
            <person name="Grigoriev I.V."/>
            <person name="Archibald J.M."/>
        </authorList>
    </citation>
    <scope>NUCLEOTIDE SEQUENCE</scope>
    <source>
        <strain evidence="7">CCMP2712</strain>
    </source>
</reference>
<dbReference type="InterPro" id="IPR019140">
    <property type="entry name" value="MCM_complex-bd"/>
</dbReference>
<dbReference type="GO" id="GO:0006261">
    <property type="term" value="P:DNA-templated DNA replication"/>
    <property type="evidence" value="ECO:0007669"/>
    <property type="project" value="TreeGrafter"/>
</dbReference>
<organism evidence="5">
    <name type="scientific">Guillardia theta (strain CCMP2712)</name>
    <name type="common">Cryptophyte</name>
    <dbReference type="NCBI Taxonomy" id="905079"/>
    <lineage>
        <taxon>Eukaryota</taxon>
        <taxon>Cryptophyceae</taxon>
        <taxon>Pyrenomonadales</taxon>
        <taxon>Geminigeraceae</taxon>
        <taxon>Guillardia</taxon>
    </lineage>
</organism>
<evidence type="ECO:0000313" key="6">
    <source>
        <dbReference type="EnsemblProtists" id="EKX35041"/>
    </source>
</evidence>
<dbReference type="GeneID" id="17291783"/>
<evidence type="ECO:0000256" key="3">
    <source>
        <dbReference type="SAM" id="MobiDB-lite"/>
    </source>
</evidence>
<feature type="compositionally biased region" description="Basic and acidic residues" evidence="3">
    <location>
        <begin position="190"/>
        <end position="201"/>
    </location>
</feature>
<keyword evidence="7" id="KW-1185">Reference proteome</keyword>
<dbReference type="PANTHER" id="PTHR13489">
    <property type="entry name" value="MINI-CHROMOSOME MAINTENANCE COMPLEX-BINDING PROTEIN"/>
    <property type="match status" value="1"/>
</dbReference>
<dbReference type="AlphaFoldDB" id="L1IFK4"/>
<feature type="compositionally biased region" description="Basic and acidic residues" evidence="3">
    <location>
        <begin position="213"/>
        <end position="225"/>
    </location>
</feature>
<dbReference type="OrthoDB" id="329666at2759"/>
<evidence type="ECO:0000256" key="2">
    <source>
        <dbReference type="ARBA" id="ARBA00023242"/>
    </source>
</evidence>
<feature type="signal peptide" evidence="4">
    <location>
        <begin position="1"/>
        <end position="23"/>
    </location>
</feature>
<dbReference type="PANTHER" id="PTHR13489:SF0">
    <property type="entry name" value="MINI-CHROMOSOME MAINTENANCE COMPLEX-BINDING PROTEIN"/>
    <property type="match status" value="1"/>
</dbReference>
<evidence type="ECO:0000313" key="5">
    <source>
        <dbReference type="EMBL" id="EKX35041.1"/>
    </source>
</evidence>
<evidence type="ECO:0000256" key="4">
    <source>
        <dbReference type="SAM" id="SignalP"/>
    </source>
</evidence>
<dbReference type="eggNOG" id="KOG2545">
    <property type="taxonomic scope" value="Eukaryota"/>
</dbReference>
<reference evidence="5 7" key="1">
    <citation type="journal article" date="2012" name="Nature">
        <title>Algal genomes reveal evolutionary mosaicism and the fate of nucleomorphs.</title>
        <authorList>
            <consortium name="DOE Joint Genome Institute"/>
            <person name="Curtis B.A."/>
            <person name="Tanifuji G."/>
            <person name="Burki F."/>
            <person name="Gruber A."/>
            <person name="Irimia M."/>
            <person name="Maruyama S."/>
            <person name="Arias M.C."/>
            <person name="Ball S.G."/>
            <person name="Gile G.H."/>
            <person name="Hirakawa Y."/>
            <person name="Hopkins J.F."/>
            <person name="Kuo A."/>
            <person name="Rensing S.A."/>
            <person name="Schmutz J."/>
            <person name="Symeonidi A."/>
            <person name="Elias M."/>
            <person name="Eveleigh R.J."/>
            <person name="Herman E.K."/>
            <person name="Klute M.J."/>
            <person name="Nakayama T."/>
            <person name="Obornik M."/>
            <person name="Reyes-Prieto A."/>
            <person name="Armbrust E.V."/>
            <person name="Aves S.J."/>
            <person name="Beiko R.G."/>
            <person name="Coutinho P."/>
            <person name="Dacks J.B."/>
            <person name="Durnford D.G."/>
            <person name="Fast N.M."/>
            <person name="Green B.R."/>
            <person name="Grisdale C.J."/>
            <person name="Hempel F."/>
            <person name="Henrissat B."/>
            <person name="Hoppner M.P."/>
            <person name="Ishida K."/>
            <person name="Kim E."/>
            <person name="Koreny L."/>
            <person name="Kroth P.G."/>
            <person name="Liu Y."/>
            <person name="Malik S.B."/>
            <person name="Maier U.G."/>
            <person name="McRose D."/>
            <person name="Mock T."/>
            <person name="Neilson J.A."/>
            <person name="Onodera N.T."/>
            <person name="Poole A.M."/>
            <person name="Pritham E.J."/>
            <person name="Richards T.A."/>
            <person name="Rocap G."/>
            <person name="Roy S.W."/>
            <person name="Sarai C."/>
            <person name="Schaack S."/>
            <person name="Shirato S."/>
            <person name="Slamovits C.H."/>
            <person name="Spencer D.F."/>
            <person name="Suzuki S."/>
            <person name="Worden A.Z."/>
            <person name="Zauner S."/>
            <person name="Barry K."/>
            <person name="Bell C."/>
            <person name="Bharti A.K."/>
            <person name="Crow J.A."/>
            <person name="Grimwood J."/>
            <person name="Kramer R."/>
            <person name="Lindquist E."/>
            <person name="Lucas S."/>
            <person name="Salamov A."/>
            <person name="McFadden G.I."/>
            <person name="Lane C.E."/>
            <person name="Keeling P.J."/>
            <person name="Gray M.W."/>
            <person name="Grigoriev I.V."/>
            <person name="Archibald J.M."/>
        </authorList>
    </citation>
    <scope>NUCLEOTIDE SEQUENCE</scope>
    <source>
        <strain evidence="5 7">CCMP2712</strain>
    </source>
</reference>
<feature type="region of interest" description="Disordered" evidence="3">
    <location>
        <begin position="186"/>
        <end position="225"/>
    </location>
</feature>
<feature type="chain" id="PRO_5008769973" evidence="4">
    <location>
        <begin position="24"/>
        <end position="431"/>
    </location>
</feature>